<accession>A0ACA9RUN7</accession>
<name>A0ACA9RUN7_9GLOM</name>
<proteinExistence type="predicted"/>
<dbReference type="EMBL" id="CAJVQC010070258">
    <property type="protein sequence ID" value="CAG8809556.1"/>
    <property type="molecule type" value="Genomic_DNA"/>
</dbReference>
<sequence>LGISSERNKTDLVQRIKEYPQYEGCRENGKMLGNLKITRENIESVASSYHSEASDRFDKDLQTLRELARKSTECAKNAPLKTGSYDEKLQEDPKTQPNKLAKKRKLHESDDTPVLLEEKLLLEFKKLENAMLNFDNKLNTVML</sequence>
<keyword evidence="2" id="KW-1185">Reference proteome</keyword>
<comment type="caution">
    <text evidence="1">The sequence shown here is derived from an EMBL/GenBank/DDBJ whole genome shotgun (WGS) entry which is preliminary data.</text>
</comment>
<evidence type="ECO:0000313" key="2">
    <source>
        <dbReference type="Proteomes" id="UP000789920"/>
    </source>
</evidence>
<reference evidence="1" key="1">
    <citation type="submission" date="2021-06" db="EMBL/GenBank/DDBJ databases">
        <authorList>
            <person name="Kallberg Y."/>
            <person name="Tangrot J."/>
            <person name="Rosling A."/>
        </authorList>
    </citation>
    <scope>NUCLEOTIDE SEQUENCE</scope>
    <source>
        <strain evidence="1">MA461A</strain>
    </source>
</reference>
<dbReference type="Proteomes" id="UP000789920">
    <property type="component" value="Unassembled WGS sequence"/>
</dbReference>
<feature type="non-terminal residue" evidence="1">
    <location>
        <position position="1"/>
    </location>
</feature>
<evidence type="ECO:0000313" key="1">
    <source>
        <dbReference type="EMBL" id="CAG8809556.1"/>
    </source>
</evidence>
<gene>
    <name evidence="1" type="ORF">RPERSI_LOCUS22887</name>
</gene>
<organism evidence="1 2">
    <name type="scientific">Racocetra persica</name>
    <dbReference type="NCBI Taxonomy" id="160502"/>
    <lineage>
        <taxon>Eukaryota</taxon>
        <taxon>Fungi</taxon>
        <taxon>Fungi incertae sedis</taxon>
        <taxon>Mucoromycota</taxon>
        <taxon>Glomeromycotina</taxon>
        <taxon>Glomeromycetes</taxon>
        <taxon>Diversisporales</taxon>
        <taxon>Gigasporaceae</taxon>
        <taxon>Racocetra</taxon>
    </lineage>
</organism>
<protein>
    <submittedName>
        <fullName evidence="1">7028_t:CDS:1</fullName>
    </submittedName>
</protein>